<geneLocation type="plasmid" evidence="2">
    <name>megaplasmid</name>
</geneLocation>
<organism evidence="2">
    <name type="scientific">Cupriavidus pinatubonensis (strain JMP 134 / LMG 1197)</name>
    <name type="common">Cupriavidus necator (strain JMP 134)</name>
    <dbReference type="NCBI Taxonomy" id="264198"/>
    <lineage>
        <taxon>Bacteria</taxon>
        <taxon>Pseudomonadati</taxon>
        <taxon>Pseudomonadota</taxon>
        <taxon>Betaproteobacteria</taxon>
        <taxon>Burkholderiales</taxon>
        <taxon>Burkholderiaceae</taxon>
        <taxon>Cupriavidus</taxon>
    </lineage>
</organism>
<reference evidence="2" key="1">
    <citation type="submission" date="2005-08" db="EMBL/GenBank/DDBJ databases">
        <title>Complete sequence of a megaplasmid of Ralstonia eutropha JMP134.</title>
        <authorList>
            <person name="Copeland A."/>
            <person name="Lucas S."/>
            <person name="Lapidus A."/>
            <person name="Barry K."/>
            <person name="Detter J.C."/>
            <person name="Glavina T."/>
            <person name="Hammon N."/>
            <person name="Israni S."/>
            <person name="Pitluck S."/>
            <person name="Goltsman E."/>
            <person name="Martinez M."/>
            <person name="Vergez L."/>
            <person name="Larimer F."/>
            <person name="Land M."/>
            <person name="Lykidis A."/>
            <person name="Richardson P."/>
        </authorList>
    </citation>
    <scope>NUCLEOTIDE SEQUENCE [LARGE SCALE GENOMIC DNA]</scope>
    <source>
        <strain evidence="2">JMP134</strain>
        <plasmid evidence="2">megaplasmid</plasmid>
    </source>
</reference>
<dbReference type="AlphaFoldDB" id="Q46NQ5"/>
<dbReference type="PANTHER" id="PTHR22893:SF91">
    <property type="entry name" value="NADPH DEHYDROGENASE 2-RELATED"/>
    <property type="match status" value="1"/>
</dbReference>
<accession>Q46NQ5</accession>
<feature type="domain" description="NADH:flavin oxidoreductase/NADH oxidase N-terminal" evidence="1">
    <location>
        <begin position="29"/>
        <end position="75"/>
    </location>
</feature>
<gene>
    <name evidence="2" type="ordered locus">Reut_C5908</name>
</gene>
<protein>
    <submittedName>
        <fullName evidence="2">Putative NADH:flavin oxidoreductases Old Yellow Enzyme family</fullName>
    </submittedName>
</protein>
<dbReference type="GO" id="GO:0010181">
    <property type="term" value="F:FMN binding"/>
    <property type="evidence" value="ECO:0007669"/>
    <property type="project" value="InterPro"/>
</dbReference>
<dbReference type="SUPFAM" id="SSF51395">
    <property type="entry name" value="FMN-linked oxidoreductases"/>
    <property type="match status" value="1"/>
</dbReference>
<dbReference type="InterPro" id="IPR013785">
    <property type="entry name" value="Aldolase_TIM"/>
</dbReference>
<sequence length="83" mass="9129">MLAFCANMPDTEIAPGETRQHETKIPLHKLFEPGKVGPYNLRHRVVMAPLTRSRATRPGNIPSQLNACYYAQRAAAALMAGLP</sequence>
<dbReference type="Gene3D" id="3.20.20.70">
    <property type="entry name" value="Aldolase class I"/>
    <property type="match status" value="1"/>
</dbReference>
<dbReference type="InterPro" id="IPR045247">
    <property type="entry name" value="Oye-like"/>
</dbReference>
<dbReference type="Pfam" id="PF00724">
    <property type="entry name" value="Oxidored_FMN"/>
    <property type="match status" value="1"/>
</dbReference>
<evidence type="ECO:0000259" key="1">
    <source>
        <dbReference type="Pfam" id="PF00724"/>
    </source>
</evidence>
<dbReference type="InterPro" id="IPR001155">
    <property type="entry name" value="OxRdtase_FMN_N"/>
</dbReference>
<keyword evidence="2" id="KW-0614">Plasmid</keyword>
<dbReference type="KEGG" id="reu:Reut_C5908"/>
<dbReference type="EMBL" id="CP000092">
    <property type="protein sequence ID" value="AAZ65250.1"/>
    <property type="molecule type" value="Genomic_DNA"/>
</dbReference>
<proteinExistence type="predicted"/>
<evidence type="ECO:0000313" key="2">
    <source>
        <dbReference type="EMBL" id="AAZ65250.1"/>
    </source>
</evidence>
<dbReference type="GO" id="GO:0016491">
    <property type="term" value="F:oxidoreductase activity"/>
    <property type="evidence" value="ECO:0007669"/>
    <property type="project" value="InterPro"/>
</dbReference>
<dbReference type="PANTHER" id="PTHR22893">
    <property type="entry name" value="NADH OXIDOREDUCTASE-RELATED"/>
    <property type="match status" value="1"/>
</dbReference>
<dbReference type="eggNOG" id="COG1902">
    <property type="taxonomic scope" value="Bacteria"/>
</dbReference>
<dbReference type="HOGENOM" id="CLU_2536948_0_0_4"/>
<name>Q46NQ5_CUPPJ</name>